<name>A0AAE7EHV3_SERFO</name>
<gene>
    <name evidence="1" type="ORF">G9399_11595</name>
</gene>
<evidence type="ECO:0000313" key="2">
    <source>
        <dbReference type="Proteomes" id="UP000503464"/>
    </source>
</evidence>
<accession>A0AAE7EHV3</accession>
<dbReference type="AlphaFoldDB" id="A0AAE7EHV3"/>
<proteinExistence type="predicted"/>
<dbReference type="RefSeq" id="WP_173409185.1">
    <property type="nucleotide sequence ID" value="NZ_CP054160.3"/>
</dbReference>
<reference evidence="2" key="1">
    <citation type="submission" date="2020-03" db="EMBL/GenBank/DDBJ databases">
        <title>Genome sequences of seven Enterobacteriaceae strains isolated from Canadian wastewater treatment facilities.</title>
        <authorList>
            <person name="Huang H."/>
            <person name="Chmara J.T."/>
            <person name="Duceppe M.-O."/>
        </authorList>
    </citation>
    <scope>NUCLEOTIDE SEQUENCE [LARGE SCALE GENOMIC DNA]</scope>
    <source>
        <strain evidence="2">Biosolid 3</strain>
    </source>
</reference>
<dbReference type="EMBL" id="CP054160">
    <property type="protein sequence ID" value="QKJ58887.1"/>
    <property type="molecule type" value="Genomic_DNA"/>
</dbReference>
<protein>
    <submittedName>
        <fullName evidence="1">Nitrogen fixation protein NifS</fullName>
    </submittedName>
</protein>
<sequence length="120" mass="13995">MVSKRIYFIYRPSPTFGRSPIQGAGGGLFGFYKEDKYITALQDYLNKKNLNWLVERDDTESDIEKLIEQNAQLLVCAPGLRFQFYRNGFDKKNIIYLSAMEYVSNNINPVVKRIREISNE</sequence>
<dbReference type="Proteomes" id="UP000503464">
    <property type="component" value="Chromosome"/>
</dbReference>
<evidence type="ECO:0000313" key="1">
    <source>
        <dbReference type="EMBL" id="QKJ58887.1"/>
    </source>
</evidence>
<organism evidence="1 2">
    <name type="scientific">Serratia fonticola</name>
    <dbReference type="NCBI Taxonomy" id="47917"/>
    <lineage>
        <taxon>Bacteria</taxon>
        <taxon>Pseudomonadati</taxon>
        <taxon>Pseudomonadota</taxon>
        <taxon>Gammaproteobacteria</taxon>
        <taxon>Enterobacterales</taxon>
        <taxon>Yersiniaceae</taxon>
        <taxon>Serratia</taxon>
    </lineage>
</organism>